<proteinExistence type="predicted"/>
<feature type="region of interest" description="Disordered" evidence="1">
    <location>
        <begin position="90"/>
        <end position="114"/>
    </location>
</feature>
<feature type="region of interest" description="Disordered" evidence="1">
    <location>
        <begin position="1"/>
        <end position="26"/>
    </location>
</feature>
<dbReference type="Proteomes" id="UP000314294">
    <property type="component" value="Unassembled WGS sequence"/>
</dbReference>
<dbReference type="EMBL" id="SRLO01000204">
    <property type="protein sequence ID" value="TNN67447.1"/>
    <property type="molecule type" value="Genomic_DNA"/>
</dbReference>
<dbReference type="AlphaFoldDB" id="A0A4Z2HNV3"/>
<keyword evidence="3" id="KW-1185">Reference proteome</keyword>
<reference evidence="2 3" key="1">
    <citation type="submission" date="2019-03" db="EMBL/GenBank/DDBJ databases">
        <title>First draft genome of Liparis tanakae, snailfish: a comprehensive survey of snailfish specific genes.</title>
        <authorList>
            <person name="Kim W."/>
            <person name="Song I."/>
            <person name="Jeong J.-H."/>
            <person name="Kim D."/>
            <person name="Kim S."/>
            <person name="Ryu S."/>
            <person name="Song J.Y."/>
            <person name="Lee S.K."/>
        </authorList>
    </citation>
    <scope>NUCLEOTIDE SEQUENCE [LARGE SCALE GENOMIC DNA]</scope>
    <source>
        <tissue evidence="2">Muscle</tissue>
    </source>
</reference>
<evidence type="ECO:0000256" key="1">
    <source>
        <dbReference type="SAM" id="MobiDB-lite"/>
    </source>
</evidence>
<organism evidence="2 3">
    <name type="scientific">Liparis tanakae</name>
    <name type="common">Tanaka's snailfish</name>
    <dbReference type="NCBI Taxonomy" id="230148"/>
    <lineage>
        <taxon>Eukaryota</taxon>
        <taxon>Metazoa</taxon>
        <taxon>Chordata</taxon>
        <taxon>Craniata</taxon>
        <taxon>Vertebrata</taxon>
        <taxon>Euteleostomi</taxon>
        <taxon>Actinopterygii</taxon>
        <taxon>Neopterygii</taxon>
        <taxon>Teleostei</taxon>
        <taxon>Neoteleostei</taxon>
        <taxon>Acanthomorphata</taxon>
        <taxon>Eupercaria</taxon>
        <taxon>Perciformes</taxon>
        <taxon>Cottioidei</taxon>
        <taxon>Cottales</taxon>
        <taxon>Liparidae</taxon>
        <taxon>Liparis</taxon>
    </lineage>
</organism>
<accession>A0A4Z2HNV3</accession>
<evidence type="ECO:0000313" key="2">
    <source>
        <dbReference type="EMBL" id="TNN67447.1"/>
    </source>
</evidence>
<sequence>MATFHRGHEIGPENGKQYIPHNRGTSTLPTAILTGPASRKVAHSDPITTSIRRCSFKCDVHCDKRQEGVTDLVERLAGYLVPDIWKGRKEHEDAAQRRIHASSGRRGPSVELME</sequence>
<name>A0A4Z2HNV3_9TELE</name>
<protein>
    <submittedName>
        <fullName evidence="2">Uncharacterized protein</fullName>
    </submittedName>
</protein>
<comment type="caution">
    <text evidence="2">The sequence shown here is derived from an EMBL/GenBank/DDBJ whole genome shotgun (WGS) entry which is preliminary data.</text>
</comment>
<feature type="compositionally biased region" description="Basic and acidic residues" evidence="1">
    <location>
        <begin position="1"/>
        <end position="11"/>
    </location>
</feature>
<gene>
    <name evidence="2" type="ORF">EYF80_022393</name>
</gene>
<evidence type="ECO:0000313" key="3">
    <source>
        <dbReference type="Proteomes" id="UP000314294"/>
    </source>
</evidence>